<dbReference type="CDD" id="cd22849">
    <property type="entry name" value="NuzM"/>
    <property type="match status" value="1"/>
</dbReference>
<comment type="caution">
    <text evidence="1">The sequence shown here is derived from an EMBL/GenBank/DDBJ whole genome shotgun (WGS) entry which is preliminary data.</text>
</comment>
<dbReference type="PIRSF" id="PIRSF022976">
    <property type="entry name" value="NADH_Oxi_21kDa"/>
    <property type="match status" value="1"/>
</dbReference>
<evidence type="ECO:0000313" key="2">
    <source>
        <dbReference type="Proteomes" id="UP000186594"/>
    </source>
</evidence>
<dbReference type="EMBL" id="LXFE01000186">
    <property type="protein sequence ID" value="OLL26417.1"/>
    <property type="molecule type" value="Genomic_DNA"/>
</dbReference>
<dbReference type="PANTHER" id="PTHR37325">
    <property type="entry name" value="OXIDOREDUCTASE 21 KDA SUBUNIT, PUTATIVE (AFU_ORTHOLOGUE AFUA_4G05910)-RELATED"/>
    <property type="match status" value="1"/>
</dbReference>
<dbReference type="InterPro" id="IPR016813">
    <property type="entry name" value="NADH_Ub_cplx-1_21kDa"/>
</dbReference>
<dbReference type="PANTHER" id="PTHR37325:SF1">
    <property type="entry name" value="OXIDOREDUCTASE 21 KDA SUBUNIT, PUTATIVE (AFU_ORTHOLOGUE AFUA_4G05910)-RELATED"/>
    <property type="match status" value="1"/>
</dbReference>
<dbReference type="OrthoDB" id="2093493at2759"/>
<organism evidence="1 2">
    <name type="scientific">Neolecta irregularis (strain DAH-3)</name>
    <dbReference type="NCBI Taxonomy" id="1198029"/>
    <lineage>
        <taxon>Eukaryota</taxon>
        <taxon>Fungi</taxon>
        <taxon>Dikarya</taxon>
        <taxon>Ascomycota</taxon>
        <taxon>Taphrinomycotina</taxon>
        <taxon>Neolectales</taxon>
        <taxon>Neolectaceae</taxon>
        <taxon>Neolecta</taxon>
    </lineage>
</organism>
<protein>
    <submittedName>
        <fullName evidence="1">NADH-ubiquinone oxidoreductase 21 subunit</fullName>
    </submittedName>
</protein>
<dbReference type="STRING" id="1198029.A0A1U7LUT1"/>
<evidence type="ECO:0000313" key="1">
    <source>
        <dbReference type="EMBL" id="OLL26417.1"/>
    </source>
</evidence>
<dbReference type="Proteomes" id="UP000186594">
    <property type="component" value="Unassembled WGS sequence"/>
</dbReference>
<gene>
    <name evidence="1" type="ORF">NEOLI_002443</name>
</gene>
<accession>A0A1U7LUT1</accession>
<reference evidence="1 2" key="1">
    <citation type="submission" date="2016-04" db="EMBL/GenBank/DDBJ databases">
        <title>Evolutionary innovation and constraint leading to complex multicellularity in the Ascomycota.</title>
        <authorList>
            <person name="Cisse O."/>
            <person name="Nguyen A."/>
            <person name="Hewitt D.A."/>
            <person name="Jedd G."/>
            <person name="Stajich J.E."/>
        </authorList>
    </citation>
    <scope>NUCLEOTIDE SEQUENCE [LARGE SCALE GENOMIC DNA]</scope>
    <source>
        <strain evidence="1 2">DAH-3</strain>
    </source>
</reference>
<keyword evidence="1" id="KW-0830">Ubiquinone</keyword>
<dbReference type="AlphaFoldDB" id="A0A1U7LUT1"/>
<proteinExistence type="predicted"/>
<name>A0A1U7LUT1_NEOID</name>
<sequence>MSKNADFVKLTQESTGFWAKLKNLLAVDPNRSSGIPINSKYRRPHPGSISHSYSEPGTFFRRYTHANDGVAIPSGDIAENPYHQRDVRRAYPRTAVFTQSHIAGLLAYGSKEAPQISDGKEGETQLAIVADLNLAKVLDERKVVKSRPPTPNTPCLWELDQTEGFSPDYPVRTFK</sequence>
<dbReference type="OMA" id="GYPCRTF"/>
<keyword evidence="2" id="KW-1185">Reference proteome</keyword>